<dbReference type="InterPro" id="IPR051200">
    <property type="entry name" value="Host-pathogen_enzymatic-act"/>
</dbReference>
<sequence>MKINKLLVLALLTSIFITSCSEDSDDNPVAPKGDYENGLIISHEGNFGQGNASVSFVSDDFLTVENNVFSNVNGSPLGDTAQSITFSDDLAYIVLNVSNKIEVVNRYTFESVATINTTVINPRYMAISNGKGYVTAWGDFSDETDDALLVIDLTTNTISKTIATNYLPEEVIAVDNKVFVATGVFGYGNLVDVVNTDSDVIETTITVGSAPNSFQLDANNDLWVLTSENLVEINTTSNEVEQTLSFDDTISSPSHLNFYNGDFYFYAGGSVYKQDATATSITAEAILSGLNFYDMSVDNDMVYGVDAKDFSSNGDLVVYNLTTSALINTTTLNIIPGGVYFN</sequence>
<dbReference type="EMBL" id="FOMI01000006">
    <property type="protein sequence ID" value="SFD22343.1"/>
    <property type="molecule type" value="Genomic_DNA"/>
</dbReference>
<gene>
    <name evidence="2" type="ORF">SAMN04487987_106223</name>
</gene>
<keyword evidence="1" id="KW-0732">Signal</keyword>
<dbReference type="InterPro" id="IPR031815">
    <property type="entry name" value="DUF5074"/>
</dbReference>
<reference evidence="3" key="1">
    <citation type="submission" date="2016-10" db="EMBL/GenBank/DDBJ databases">
        <authorList>
            <person name="Varghese N."/>
            <person name="Submissions S."/>
        </authorList>
    </citation>
    <scope>NUCLEOTIDE SEQUENCE [LARGE SCALE GENOMIC DNA]</scope>
    <source>
        <strain evidence="3">DSM 25730</strain>
    </source>
</reference>
<dbReference type="PANTHER" id="PTHR47197">
    <property type="entry name" value="PROTEIN NIRF"/>
    <property type="match status" value="1"/>
</dbReference>
<organism evidence="2 3">
    <name type="scientific">Algibacter pectinivorans</name>
    <dbReference type="NCBI Taxonomy" id="870482"/>
    <lineage>
        <taxon>Bacteria</taxon>
        <taxon>Pseudomonadati</taxon>
        <taxon>Bacteroidota</taxon>
        <taxon>Flavobacteriia</taxon>
        <taxon>Flavobacteriales</taxon>
        <taxon>Flavobacteriaceae</taxon>
        <taxon>Algibacter</taxon>
    </lineage>
</organism>
<protein>
    <recommendedName>
        <fullName evidence="4">40-residue YVTN family beta-propeller repeat-containing protein</fullName>
    </recommendedName>
</protein>
<dbReference type="STRING" id="870482.SAMN04487987_106223"/>
<dbReference type="SUPFAM" id="SSF51004">
    <property type="entry name" value="C-terminal (heme d1) domain of cytochrome cd1-nitrite reductase"/>
    <property type="match status" value="1"/>
</dbReference>
<feature type="signal peptide" evidence="1">
    <location>
        <begin position="1"/>
        <end position="21"/>
    </location>
</feature>
<dbReference type="Pfam" id="PF16819">
    <property type="entry name" value="DUF5074"/>
    <property type="match status" value="1"/>
</dbReference>
<feature type="chain" id="PRO_5011669829" description="40-residue YVTN family beta-propeller repeat-containing protein" evidence="1">
    <location>
        <begin position="22"/>
        <end position="342"/>
    </location>
</feature>
<dbReference type="RefSeq" id="WP_092852046.1">
    <property type="nucleotide sequence ID" value="NZ_FOMI01000006.1"/>
</dbReference>
<name>A0A1I1QSS1_9FLAO</name>
<dbReference type="InterPro" id="IPR015943">
    <property type="entry name" value="WD40/YVTN_repeat-like_dom_sf"/>
</dbReference>
<keyword evidence="3" id="KW-1185">Reference proteome</keyword>
<dbReference type="InterPro" id="IPR011048">
    <property type="entry name" value="Haem_d1_sf"/>
</dbReference>
<evidence type="ECO:0000313" key="2">
    <source>
        <dbReference type="EMBL" id="SFD22343.1"/>
    </source>
</evidence>
<proteinExistence type="predicted"/>
<accession>A0A1I1QSS1</accession>
<dbReference type="Proteomes" id="UP000199439">
    <property type="component" value="Unassembled WGS sequence"/>
</dbReference>
<dbReference type="PANTHER" id="PTHR47197:SF3">
    <property type="entry name" value="DIHYDRO-HEME D1 DEHYDROGENASE"/>
    <property type="match status" value="1"/>
</dbReference>
<dbReference type="OrthoDB" id="9773938at2"/>
<dbReference type="PROSITE" id="PS51257">
    <property type="entry name" value="PROKAR_LIPOPROTEIN"/>
    <property type="match status" value="1"/>
</dbReference>
<dbReference type="AlphaFoldDB" id="A0A1I1QSS1"/>
<evidence type="ECO:0000313" key="3">
    <source>
        <dbReference type="Proteomes" id="UP000199439"/>
    </source>
</evidence>
<dbReference type="Gene3D" id="2.130.10.10">
    <property type="entry name" value="YVTN repeat-like/Quinoprotein amine dehydrogenase"/>
    <property type="match status" value="1"/>
</dbReference>
<evidence type="ECO:0008006" key="4">
    <source>
        <dbReference type="Google" id="ProtNLM"/>
    </source>
</evidence>
<evidence type="ECO:0000256" key="1">
    <source>
        <dbReference type="SAM" id="SignalP"/>
    </source>
</evidence>